<evidence type="ECO:0000313" key="7">
    <source>
        <dbReference type="EMBL" id="JAI66212.1"/>
    </source>
</evidence>
<organism evidence="7">
    <name type="scientific">Scylla olivacea</name>
    <name type="common">Orange mud crab</name>
    <name type="synonym">Cancer olivacea</name>
    <dbReference type="NCBI Taxonomy" id="85551"/>
    <lineage>
        <taxon>Eukaryota</taxon>
        <taxon>Metazoa</taxon>
        <taxon>Ecdysozoa</taxon>
        <taxon>Arthropoda</taxon>
        <taxon>Crustacea</taxon>
        <taxon>Multicrustacea</taxon>
        <taxon>Malacostraca</taxon>
        <taxon>Eumalacostraca</taxon>
        <taxon>Eucarida</taxon>
        <taxon>Decapoda</taxon>
        <taxon>Pleocyemata</taxon>
        <taxon>Brachyura</taxon>
        <taxon>Eubrachyura</taxon>
        <taxon>Portunoidea</taxon>
        <taxon>Portunidae</taxon>
        <taxon>Portuninae</taxon>
        <taxon>Scylla</taxon>
    </lineage>
</organism>
<evidence type="ECO:0000256" key="3">
    <source>
        <dbReference type="ARBA" id="ARBA00022824"/>
    </source>
</evidence>
<evidence type="ECO:0000256" key="5">
    <source>
        <dbReference type="ARBA" id="ARBA00023136"/>
    </source>
</evidence>
<keyword evidence="4 6" id="KW-1133">Transmembrane helix</keyword>
<sequence length="204" mass="23422">MPAMDDHISVIPSPRFKEILFEFKEGEDTPKSIREKLVAEDTDKEIKLTTEEVEWCHTKIRESNKPERIHKLLSESQIILPKYEPPPRSPELEARVQRLRFEQENREYKNMTRSVDATYQRENLGLGEIGKDIRTVNQHIISGMQYLLSVVGTFFAIFIGVGMATSDYGVRALVATIAAVIVGLAELFFIIREDAKKESKIKKE</sequence>
<dbReference type="InterPro" id="IPR021013">
    <property type="entry name" value="ATPase_Vma12"/>
</dbReference>
<dbReference type="GO" id="GO:0005789">
    <property type="term" value="C:endoplasmic reticulum membrane"/>
    <property type="evidence" value="ECO:0007669"/>
    <property type="project" value="UniProtKB-SubCell"/>
</dbReference>
<comment type="subcellular location">
    <subcellularLocation>
        <location evidence="1">Endoplasmic reticulum membrane</location>
        <topology evidence="1">Multi-pass membrane protein</topology>
    </subcellularLocation>
</comment>
<evidence type="ECO:0000256" key="1">
    <source>
        <dbReference type="ARBA" id="ARBA00004477"/>
    </source>
</evidence>
<dbReference type="Pfam" id="PF11712">
    <property type="entry name" value="Vma12"/>
    <property type="match status" value="1"/>
</dbReference>
<dbReference type="PANTHER" id="PTHR31394">
    <property type="entry name" value="TRANSMEMBRANE PROTEIN 199"/>
    <property type="match status" value="1"/>
</dbReference>
<evidence type="ECO:0000256" key="4">
    <source>
        <dbReference type="ARBA" id="ARBA00022989"/>
    </source>
</evidence>
<evidence type="ECO:0000256" key="2">
    <source>
        <dbReference type="ARBA" id="ARBA00022692"/>
    </source>
</evidence>
<keyword evidence="2 6" id="KW-0812">Transmembrane</keyword>
<evidence type="ECO:0008006" key="8">
    <source>
        <dbReference type="Google" id="ProtNLM"/>
    </source>
</evidence>
<feature type="transmembrane region" description="Helical" evidence="6">
    <location>
        <begin position="146"/>
        <end position="164"/>
    </location>
</feature>
<dbReference type="EMBL" id="GDRN01052974">
    <property type="protein sequence ID" value="JAI66212.1"/>
    <property type="molecule type" value="Transcribed_RNA"/>
</dbReference>
<dbReference type="PANTHER" id="PTHR31394:SF1">
    <property type="entry name" value="TRANSMEMBRANE PROTEIN 199"/>
    <property type="match status" value="1"/>
</dbReference>
<protein>
    <recommendedName>
        <fullName evidence="8">Endoplasmic reticulum-based factor for assembly of V-ATPase</fullName>
    </recommendedName>
</protein>
<dbReference type="AlphaFoldDB" id="A0A0P4WJC8"/>
<feature type="transmembrane region" description="Helical" evidence="6">
    <location>
        <begin position="170"/>
        <end position="191"/>
    </location>
</feature>
<reference evidence="7" key="1">
    <citation type="submission" date="2015-09" db="EMBL/GenBank/DDBJ databases">
        <title>Scylla olivacea transcriptome.</title>
        <authorList>
            <person name="Ikhwanuddin M."/>
        </authorList>
    </citation>
    <scope>NUCLEOTIDE SEQUENCE</scope>
</reference>
<name>A0A0P4WJC8_SCYOL</name>
<proteinExistence type="predicted"/>
<accession>A0A0P4WJC8</accession>
<dbReference type="EMBL" id="GDRN01052975">
    <property type="protein sequence ID" value="JAI66211.1"/>
    <property type="molecule type" value="Transcribed_RNA"/>
</dbReference>
<keyword evidence="3" id="KW-0256">Endoplasmic reticulum</keyword>
<dbReference type="GO" id="GO:0070072">
    <property type="term" value="P:vacuolar proton-transporting V-type ATPase complex assembly"/>
    <property type="evidence" value="ECO:0007669"/>
    <property type="project" value="InterPro"/>
</dbReference>
<evidence type="ECO:0000256" key="6">
    <source>
        <dbReference type="SAM" id="Phobius"/>
    </source>
</evidence>
<keyword evidence="5 6" id="KW-0472">Membrane</keyword>